<keyword evidence="1" id="KW-0812">Transmembrane</keyword>
<dbReference type="Pfam" id="PF04258">
    <property type="entry name" value="Peptidase_A22B"/>
    <property type="match status" value="1"/>
</dbReference>
<evidence type="ECO:0000313" key="2">
    <source>
        <dbReference type="EMBL" id="KDQ21941.1"/>
    </source>
</evidence>
<feature type="transmembrane region" description="Helical" evidence="1">
    <location>
        <begin position="73"/>
        <end position="93"/>
    </location>
</feature>
<keyword evidence="3" id="KW-1185">Reference proteome</keyword>
<name>A0A067NDU4_BOTB1</name>
<dbReference type="OrthoDB" id="29661at2759"/>
<evidence type="ECO:0000313" key="3">
    <source>
        <dbReference type="Proteomes" id="UP000027195"/>
    </source>
</evidence>
<dbReference type="EMBL" id="KL198016">
    <property type="protein sequence ID" value="KDQ21941.1"/>
    <property type="molecule type" value="Genomic_DNA"/>
</dbReference>
<gene>
    <name evidence="2" type="ORF">BOTBODRAFT_50464</name>
</gene>
<reference evidence="3" key="1">
    <citation type="journal article" date="2014" name="Proc. Natl. Acad. Sci. U.S.A.">
        <title>Extensive sampling of basidiomycete genomes demonstrates inadequacy of the white-rot/brown-rot paradigm for wood decay fungi.</title>
        <authorList>
            <person name="Riley R."/>
            <person name="Salamov A.A."/>
            <person name="Brown D.W."/>
            <person name="Nagy L.G."/>
            <person name="Floudas D."/>
            <person name="Held B.W."/>
            <person name="Levasseur A."/>
            <person name="Lombard V."/>
            <person name="Morin E."/>
            <person name="Otillar R."/>
            <person name="Lindquist E.A."/>
            <person name="Sun H."/>
            <person name="LaButti K.M."/>
            <person name="Schmutz J."/>
            <person name="Jabbour D."/>
            <person name="Luo H."/>
            <person name="Baker S.E."/>
            <person name="Pisabarro A.G."/>
            <person name="Walton J.D."/>
            <person name="Blanchette R.A."/>
            <person name="Henrissat B."/>
            <person name="Martin F."/>
            <person name="Cullen D."/>
            <person name="Hibbett D.S."/>
            <person name="Grigoriev I.V."/>
        </authorList>
    </citation>
    <scope>NUCLEOTIDE SEQUENCE [LARGE SCALE GENOMIC DNA]</scope>
    <source>
        <strain evidence="3">FD-172 SS1</strain>
    </source>
</reference>
<dbReference type="HOGENOM" id="CLU_1069536_0_0_1"/>
<keyword evidence="1" id="KW-1133">Transmembrane helix</keyword>
<dbReference type="InterPro" id="IPR007369">
    <property type="entry name" value="Peptidase_A22B_SPP"/>
</dbReference>
<feature type="transmembrane region" description="Helical" evidence="1">
    <location>
        <begin position="27"/>
        <end position="47"/>
    </location>
</feature>
<dbReference type="GO" id="GO:0042500">
    <property type="term" value="F:aspartic endopeptidase activity, intramembrane cleaving"/>
    <property type="evidence" value="ECO:0007669"/>
    <property type="project" value="InterPro"/>
</dbReference>
<dbReference type="STRING" id="930990.A0A067NDU4"/>
<proteinExistence type="predicted"/>
<sequence>MNSLLYSILHLVLRSLGIWNRPKPLSHLHWYISCLISTLIYIVSFNTSSKHSELANRIIFLSMGHRYIKRRYWIEYLILATFLSLEYVLPFAIKSTQGPLVPQATCNYICRKLTHFDDLWQSVDSFLSHWFTYPSEFIRLFRQSEMMIEFMISGIIIAKALQYDYGVHLLRTGNRSLSFPKPYFTVTMLTYVIAHIVDEIGIPHAHPLTRYISPLCVLSLFIAAMIRGEVKAFCMWKHKPLVPKGVADERGEGLAAAKTE</sequence>
<dbReference type="GO" id="GO:0016020">
    <property type="term" value="C:membrane"/>
    <property type="evidence" value="ECO:0007669"/>
    <property type="project" value="InterPro"/>
</dbReference>
<dbReference type="AlphaFoldDB" id="A0A067NDU4"/>
<accession>A0A067NDU4</accession>
<evidence type="ECO:0000256" key="1">
    <source>
        <dbReference type="SAM" id="Phobius"/>
    </source>
</evidence>
<dbReference type="InParanoid" id="A0A067NDU4"/>
<dbReference type="Proteomes" id="UP000027195">
    <property type="component" value="Unassembled WGS sequence"/>
</dbReference>
<keyword evidence="1" id="KW-0472">Membrane</keyword>
<protein>
    <submittedName>
        <fullName evidence="2">Uncharacterized protein</fullName>
    </submittedName>
</protein>
<organism evidence="2 3">
    <name type="scientific">Botryobasidium botryosum (strain FD-172 SS1)</name>
    <dbReference type="NCBI Taxonomy" id="930990"/>
    <lineage>
        <taxon>Eukaryota</taxon>
        <taxon>Fungi</taxon>
        <taxon>Dikarya</taxon>
        <taxon>Basidiomycota</taxon>
        <taxon>Agaricomycotina</taxon>
        <taxon>Agaricomycetes</taxon>
        <taxon>Cantharellales</taxon>
        <taxon>Botryobasidiaceae</taxon>
        <taxon>Botryobasidium</taxon>
    </lineage>
</organism>